<dbReference type="Proteomes" id="UP000485058">
    <property type="component" value="Unassembled WGS sequence"/>
</dbReference>
<evidence type="ECO:0000313" key="1">
    <source>
        <dbReference type="EMBL" id="GFH24665.1"/>
    </source>
</evidence>
<accession>A0A699ZS00</accession>
<sequence length="191" mass="20587">MGDEYNGHLQRAYKGQRFSPSIDPRKEELGAAELQLSSLQACMTAQEEEMAARWVVVAVATLAPDEETALAAMEKSMAGWEALAGEASANAAASQEREEQLLLRLLKQERQMMVGAAACVEQELWAAGTAAEADQRAVQHALHQLFVACQQLQQPPQPQPAADVEGMMLSVQWADAQVCSPAATQPSARAL</sequence>
<keyword evidence="2" id="KW-1185">Reference proteome</keyword>
<proteinExistence type="predicted"/>
<evidence type="ECO:0000313" key="2">
    <source>
        <dbReference type="Proteomes" id="UP000485058"/>
    </source>
</evidence>
<organism evidence="1 2">
    <name type="scientific">Haematococcus lacustris</name>
    <name type="common">Green alga</name>
    <name type="synonym">Haematococcus pluvialis</name>
    <dbReference type="NCBI Taxonomy" id="44745"/>
    <lineage>
        <taxon>Eukaryota</taxon>
        <taxon>Viridiplantae</taxon>
        <taxon>Chlorophyta</taxon>
        <taxon>core chlorophytes</taxon>
        <taxon>Chlorophyceae</taxon>
        <taxon>CS clade</taxon>
        <taxon>Chlamydomonadales</taxon>
        <taxon>Haematococcaceae</taxon>
        <taxon>Haematococcus</taxon>
    </lineage>
</organism>
<dbReference type="AlphaFoldDB" id="A0A699ZS00"/>
<reference evidence="1 2" key="1">
    <citation type="submission" date="2020-02" db="EMBL/GenBank/DDBJ databases">
        <title>Draft genome sequence of Haematococcus lacustris strain NIES-144.</title>
        <authorList>
            <person name="Morimoto D."/>
            <person name="Nakagawa S."/>
            <person name="Yoshida T."/>
            <person name="Sawayama S."/>
        </authorList>
    </citation>
    <scope>NUCLEOTIDE SEQUENCE [LARGE SCALE GENOMIC DNA]</scope>
    <source>
        <strain evidence="1 2">NIES-144</strain>
    </source>
</reference>
<comment type="caution">
    <text evidence="1">The sequence shown here is derived from an EMBL/GenBank/DDBJ whole genome shotgun (WGS) entry which is preliminary data.</text>
</comment>
<name>A0A699ZS00_HAELA</name>
<gene>
    <name evidence="1" type="ORF">HaLaN_22505</name>
</gene>
<dbReference type="EMBL" id="BLLF01002599">
    <property type="protein sequence ID" value="GFH24665.1"/>
    <property type="molecule type" value="Genomic_DNA"/>
</dbReference>
<protein>
    <submittedName>
        <fullName evidence="1">Uncharacterized protein</fullName>
    </submittedName>
</protein>